<accession>A0A0A8ZHF3</accession>
<feature type="region of interest" description="Disordered" evidence="1">
    <location>
        <begin position="1"/>
        <end position="33"/>
    </location>
</feature>
<reference evidence="2" key="2">
    <citation type="journal article" date="2015" name="Data Brief">
        <title>Shoot transcriptome of the giant reed, Arundo donax.</title>
        <authorList>
            <person name="Barrero R.A."/>
            <person name="Guerrero F.D."/>
            <person name="Moolhuijzen P."/>
            <person name="Goolsby J.A."/>
            <person name="Tidwell J."/>
            <person name="Bellgard S.E."/>
            <person name="Bellgard M.I."/>
        </authorList>
    </citation>
    <scope>NUCLEOTIDE SEQUENCE</scope>
    <source>
        <tissue evidence="2">Shoot tissue taken approximately 20 cm above the soil surface</tissue>
    </source>
</reference>
<evidence type="ECO:0000313" key="2">
    <source>
        <dbReference type="EMBL" id="JAD36135.1"/>
    </source>
</evidence>
<dbReference type="AlphaFoldDB" id="A0A0A8ZHF3"/>
<evidence type="ECO:0000256" key="1">
    <source>
        <dbReference type="SAM" id="MobiDB-lite"/>
    </source>
</evidence>
<proteinExistence type="predicted"/>
<dbReference type="EMBL" id="GBRH01261760">
    <property type="protein sequence ID" value="JAD36135.1"/>
    <property type="molecule type" value="Transcribed_RNA"/>
</dbReference>
<organism evidence="2">
    <name type="scientific">Arundo donax</name>
    <name type="common">Giant reed</name>
    <name type="synonym">Donax arundinaceus</name>
    <dbReference type="NCBI Taxonomy" id="35708"/>
    <lineage>
        <taxon>Eukaryota</taxon>
        <taxon>Viridiplantae</taxon>
        <taxon>Streptophyta</taxon>
        <taxon>Embryophyta</taxon>
        <taxon>Tracheophyta</taxon>
        <taxon>Spermatophyta</taxon>
        <taxon>Magnoliopsida</taxon>
        <taxon>Liliopsida</taxon>
        <taxon>Poales</taxon>
        <taxon>Poaceae</taxon>
        <taxon>PACMAD clade</taxon>
        <taxon>Arundinoideae</taxon>
        <taxon>Arundineae</taxon>
        <taxon>Arundo</taxon>
    </lineage>
</organism>
<sequence>MSRENPPKAGLPRVRARSQPAGCHQQGTESRLL</sequence>
<name>A0A0A8ZHF3_ARUDO</name>
<protein>
    <submittedName>
        <fullName evidence="2">Uncharacterized protein</fullName>
    </submittedName>
</protein>
<reference evidence="2" key="1">
    <citation type="submission" date="2014-09" db="EMBL/GenBank/DDBJ databases">
        <authorList>
            <person name="Magalhaes I.L.F."/>
            <person name="Oliveira U."/>
            <person name="Santos F.R."/>
            <person name="Vidigal T.H.D.A."/>
            <person name="Brescovit A.D."/>
            <person name="Santos A.J."/>
        </authorList>
    </citation>
    <scope>NUCLEOTIDE SEQUENCE</scope>
    <source>
        <tissue evidence="2">Shoot tissue taken approximately 20 cm above the soil surface</tissue>
    </source>
</reference>